<evidence type="ECO:0000313" key="2">
    <source>
        <dbReference type="EMBL" id="GGK01565.1"/>
    </source>
</evidence>
<organism evidence="2 3">
    <name type="scientific">Streptomyces camponoticapitis</name>
    <dbReference type="NCBI Taxonomy" id="1616125"/>
    <lineage>
        <taxon>Bacteria</taxon>
        <taxon>Bacillati</taxon>
        <taxon>Actinomycetota</taxon>
        <taxon>Actinomycetes</taxon>
        <taxon>Kitasatosporales</taxon>
        <taxon>Streptomycetaceae</taxon>
        <taxon>Streptomyces</taxon>
    </lineage>
</organism>
<dbReference type="Proteomes" id="UP000660265">
    <property type="component" value="Unassembled WGS sequence"/>
</dbReference>
<feature type="region of interest" description="Disordered" evidence="1">
    <location>
        <begin position="1"/>
        <end position="29"/>
    </location>
</feature>
<name>A0ABQ2EBP5_9ACTN</name>
<keyword evidence="3" id="KW-1185">Reference proteome</keyword>
<protein>
    <submittedName>
        <fullName evidence="2">Uncharacterized protein</fullName>
    </submittedName>
</protein>
<comment type="caution">
    <text evidence="2">The sequence shown here is derived from an EMBL/GenBank/DDBJ whole genome shotgun (WGS) entry which is preliminary data.</text>
</comment>
<gene>
    <name evidence="2" type="ORF">GCM10011583_36430</name>
</gene>
<evidence type="ECO:0000313" key="3">
    <source>
        <dbReference type="Proteomes" id="UP000660265"/>
    </source>
</evidence>
<proteinExistence type="predicted"/>
<dbReference type="EMBL" id="BMMV01000010">
    <property type="protein sequence ID" value="GGK01565.1"/>
    <property type="molecule type" value="Genomic_DNA"/>
</dbReference>
<evidence type="ECO:0000256" key="1">
    <source>
        <dbReference type="SAM" id="MobiDB-lite"/>
    </source>
</evidence>
<sequence length="114" mass="12353">MPGRIAVDRTPRREPFHRERERHAAQGVADRHLRPGGQRLHQIVGEVLRRVSPLATGAVAAQIDGDHAQSARGQFGPHPSPRAVVGHDAVDQERDAVALAPGVGVQSQDDPFRT</sequence>
<accession>A0ABQ2EBP5</accession>
<reference evidence="3" key="1">
    <citation type="journal article" date="2019" name="Int. J. Syst. Evol. Microbiol.">
        <title>The Global Catalogue of Microorganisms (GCM) 10K type strain sequencing project: providing services to taxonomists for standard genome sequencing and annotation.</title>
        <authorList>
            <consortium name="The Broad Institute Genomics Platform"/>
            <consortium name="The Broad Institute Genome Sequencing Center for Infectious Disease"/>
            <person name="Wu L."/>
            <person name="Ma J."/>
        </authorList>
    </citation>
    <scope>NUCLEOTIDE SEQUENCE [LARGE SCALE GENOMIC DNA]</scope>
    <source>
        <strain evidence="3">CGMCC 4.7275</strain>
    </source>
</reference>